<keyword evidence="2" id="KW-1133">Transmembrane helix</keyword>
<evidence type="ECO:0000313" key="3">
    <source>
        <dbReference type="EMBL" id="KAG1549116.1"/>
    </source>
</evidence>
<organism evidence="3 4">
    <name type="scientific">Rhizopus delemar</name>
    <dbReference type="NCBI Taxonomy" id="936053"/>
    <lineage>
        <taxon>Eukaryota</taxon>
        <taxon>Fungi</taxon>
        <taxon>Fungi incertae sedis</taxon>
        <taxon>Mucoromycota</taxon>
        <taxon>Mucoromycotina</taxon>
        <taxon>Mucoromycetes</taxon>
        <taxon>Mucorales</taxon>
        <taxon>Mucorineae</taxon>
        <taxon>Rhizopodaceae</taxon>
        <taxon>Rhizopus</taxon>
    </lineage>
</organism>
<name>A0A9P6YIK9_9FUNG</name>
<dbReference type="AlphaFoldDB" id="A0A9P6YIK9"/>
<feature type="region of interest" description="Disordered" evidence="1">
    <location>
        <begin position="53"/>
        <end position="74"/>
    </location>
</feature>
<keyword evidence="2" id="KW-0472">Membrane</keyword>
<evidence type="ECO:0000313" key="4">
    <source>
        <dbReference type="Proteomes" id="UP000740926"/>
    </source>
</evidence>
<feature type="transmembrane region" description="Helical" evidence="2">
    <location>
        <begin position="115"/>
        <end position="136"/>
    </location>
</feature>
<gene>
    <name evidence="3" type="ORF">G6F50_013389</name>
</gene>
<dbReference type="EMBL" id="JAANIU010005217">
    <property type="protein sequence ID" value="KAG1549116.1"/>
    <property type="molecule type" value="Genomic_DNA"/>
</dbReference>
<feature type="compositionally biased region" description="Basic and acidic residues" evidence="1">
    <location>
        <begin position="1"/>
        <end position="12"/>
    </location>
</feature>
<feature type="compositionally biased region" description="Low complexity" evidence="1">
    <location>
        <begin position="22"/>
        <end position="31"/>
    </location>
</feature>
<keyword evidence="4" id="KW-1185">Reference proteome</keyword>
<dbReference type="Proteomes" id="UP000740926">
    <property type="component" value="Unassembled WGS sequence"/>
</dbReference>
<evidence type="ECO:0000256" key="1">
    <source>
        <dbReference type="SAM" id="MobiDB-lite"/>
    </source>
</evidence>
<feature type="region of interest" description="Disordered" evidence="1">
    <location>
        <begin position="1"/>
        <end position="36"/>
    </location>
</feature>
<keyword evidence="2" id="KW-0812">Transmembrane</keyword>
<proteinExistence type="predicted"/>
<comment type="caution">
    <text evidence="3">The sequence shown here is derived from an EMBL/GenBank/DDBJ whole genome shotgun (WGS) entry which is preliminary data.</text>
</comment>
<reference evidence="3 4" key="1">
    <citation type="journal article" date="2020" name="Microb. Genom.">
        <title>Genetic diversity of clinical and environmental Mucorales isolates obtained from an investigation of mucormycosis cases among solid organ transplant recipients.</title>
        <authorList>
            <person name="Nguyen M.H."/>
            <person name="Kaul D."/>
            <person name="Muto C."/>
            <person name="Cheng S.J."/>
            <person name="Richter R.A."/>
            <person name="Bruno V.M."/>
            <person name="Liu G."/>
            <person name="Beyhan S."/>
            <person name="Sundermann A.J."/>
            <person name="Mounaud S."/>
            <person name="Pasculle A.W."/>
            <person name="Nierman W.C."/>
            <person name="Driscoll E."/>
            <person name="Cumbie R."/>
            <person name="Clancy C.J."/>
            <person name="Dupont C.L."/>
        </authorList>
    </citation>
    <scope>NUCLEOTIDE SEQUENCE [LARGE SCALE GENOMIC DNA]</scope>
    <source>
        <strain evidence="3 4">GL24</strain>
    </source>
</reference>
<sequence>MVLSHNDSKPPDKGGTQAHATSNMSSSTQSSKATPVLYSKIHQQRSKVQESLLISAREKDSSPSSQPTGDRSVDDPLVIDTVYWGVSQTPGSLFFDVTNRSDSDKELHKAAYMQLGDFVGLSCLVINDVFIYYFIIDLSPAYVRLYN</sequence>
<evidence type="ECO:0000256" key="2">
    <source>
        <dbReference type="SAM" id="Phobius"/>
    </source>
</evidence>
<accession>A0A9P6YIK9</accession>
<protein>
    <submittedName>
        <fullName evidence="3">Uncharacterized protein</fullName>
    </submittedName>
</protein>